<keyword evidence="4 14" id="KW-0812">Transmembrane</keyword>
<feature type="domain" description="G-protein coupled receptors family 1 profile" evidence="16">
    <location>
        <begin position="78"/>
        <end position="325"/>
    </location>
</feature>
<keyword evidence="18" id="KW-1185">Reference proteome</keyword>
<dbReference type="PRINTS" id="PR01905">
    <property type="entry name" value="FATTYACIDR"/>
</dbReference>
<dbReference type="Pfam" id="PF00001">
    <property type="entry name" value="7tm_1"/>
    <property type="match status" value="1"/>
</dbReference>
<evidence type="ECO:0000313" key="17">
    <source>
        <dbReference type="EMBL" id="CAJ0964469.1"/>
    </source>
</evidence>
<evidence type="ECO:0000256" key="4">
    <source>
        <dbReference type="ARBA" id="ARBA00022692"/>
    </source>
</evidence>
<evidence type="ECO:0000259" key="16">
    <source>
        <dbReference type="PROSITE" id="PS50262"/>
    </source>
</evidence>
<evidence type="ECO:0000256" key="9">
    <source>
        <dbReference type="ARBA" id="ARBA00023170"/>
    </source>
</evidence>
<dbReference type="PROSITE" id="PS50262">
    <property type="entry name" value="G_PROTEIN_RECEP_F1_2"/>
    <property type="match status" value="1"/>
</dbReference>
<comment type="similarity">
    <text evidence="14">Belongs to the G-protein coupled receptor 1 family.</text>
</comment>
<keyword evidence="7 15" id="KW-0472">Membrane</keyword>
<dbReference type="PRINTS" id="PR01904">
    <property type="entry name" value="GPR40FAMILY"/>
</dbReference>
<proteinExistence type="inferred from homology"/>
<dbReference type="Proteomes" id="UP001176940">
    <property type="component" value="Unassembled WGS sequence"/>
</dbReference>
<dbReference type="CDD" id="cd15170">
    <property type="entry name" value="7tmA_FFAR2_FFAR3"/>
    <property type="match status" value="1"/>
</dbReference>
<dbReference type="InterPro" id="IPR017452">
    <property type="entry name" value="GPCR_Rhodpsn_7TM"/>
</dbReference>
<feature type="transmembrane region" description="Helical" evidence="15">
    <location>
        <begin position="235"/>
        <end position="259"/>
    </location>
</feature>
<evidence type="ECO:0000256" key="2">
    <source>
        <dbReference type="ARBA" id="ARBA00021527"/>
    </source>
</evidence>
<comment type="subcellular location">
    <subcellularLocation>
        <location evidence="1">Cell membrane</location>
        <topology evidence="1">Multi-pass membrane protein</topology>
    </subcellularLocation>
</comment>
<dbReference type="InterPro" id="IPR000276">
    <property type="entry name" value="GPCR_Rhodpsn"/>
</dbReference>
<keyword evidence="8" id="KW-1015">Disulfide bond</keyword>
<feature type="transmembrane region" description="Helical" evidence="15">
    <location>
        <begin position="98"/>
        <end position="117"/>
    </location>
</feature>
<dbReference type="Gene3D" id="1.20.1070.10">
    <property type="entry name" value="Rhodopsin 7-helix transmembrane proteins"/>
    <property type="match status" value="1"/>
</dbReference>
<dbReference type="EMBL" id="CAUEEQ010060898">
    <property type="protein sequence ID" value="CAJ0964469.1"/>
    <property type="molecule type" value="Genomic_DNA"/>
</dbReference>
<feature type="transmembrane region" description="Helical" evidence="15">
    <location>
        <begin position="63"/>
        <end position="86"/>
    </location>
</feature>
<evidence type="ECO:0000256" key="7">
    <source>
        <dbReference type="ARBA" id="ARBA00023136"/>
    </source>
</evidence>
<dbReference type="SUPFAM" id="SSF81321">
    <property type="entry name" value="Family A G protein-coupled receptor-like"/>
    <property type="match status" value="1"/>
</dbReference>
<evidence type="ECO:0000256" key="5">
    <source>
        <dbReference type="ARBA" id="ARBA00022989"/>
    </source>
</evidence>
<evidence type="ECO:0000256" key="12">
    <source>
        <dbReference type="ARBA" id="ARBA00033166"/>
    </source>
</evidence>
<evidence type="ECO:0000256" key="6">
    <source>
        <dbReference type="ARBA" id="ARBA00023040"/>
    </source>
</evidence>
<evidence type="ECO:0000256" key="8">
    <source>
        <dbReference type="ARBA" id="ARBA00023157"/>
    </source>
</evidence>
<evidence type="ECO:0000256" key="15">
    <source>
        <dbReference type="SAM" id="Phobius"/>
    </source>
</evidence>
<keyword evidence="6 14" id="KW-0297">G-protein coupled receptor</keyword>
<evidence type="ECO:0000256" key="3">
    <source>
        <dbReference type="ARBA" id="ARBA00022475"/>
    </source>
</evidence>
<keyword evidence="5 15" id="KW-1133">Transmembrane helix</keyword>
<keyword evidence="10" id="KW-0325">Glycoprotein</keyword>
<keyword evidence="11 14" id="KW-0807">Transducer</keyword>
<evidence type="ECO:0000256" key="11">
    <source>
        <dbReference type="ARBA" id="ARBA00023224"/>
    </source>
</evidence>
<reference evidence="17" key="1">
    <citation type="submission" date="2023-07" db="EMBL/GenBank/DDBJ databases">
        <authorList>
            <person name="Stuckert A."/>
        </authorList>
    </citation>
    <scope>NUCLEOTIDE SEQUENCE</scope>
</reference>
<dbReference type="PANTHER" id="PTHR45822:SF5">
    <property type="entry name" value="FREE FATTY ACID RECEPTOR 2"/>
    <property type="match status" value="1"/>
</dbReference>
<feature type="transmembrane region" description="Helical" evidence="15">
    <location>
        <begin position="178"/>
        <end position="200"/>
    </location>
</feature>
<dbReference type="PRINTS" id="PR00237">
    <property type="entry name" value="GPCRRHODOPSN"/>
</dbReference>
<dbReference type="PANTHER" id="PTHR45822">
    <property type="entry name" value="FREE FATTY ACID RECEPTOR 2-RELATED"/>
    <property type="match status" value="1"/>
</dbReference>
<comment type="caution">
    <text evidence="17">The sequence shown here is derived from an EMBL/GenBank/DDBJ whole genome shotgun (WGS) entry which is preliminary data.</text>
</comment>
<evidence type="ECO:0000256" key="1">
    <source>
        <dbReference type="ARBA" id="ARBA00004651"/>
    </source>
</evidence>
<comment type="function">
    <text evidence="13">G-protein coupled receptor for medium and long chain saturated and unsaturated fatty acids that plays an important role in glucose homeostasis. Fatty acid binding increases glucose-stimulated insulin secretion, and may also enhance the secretion of glucagon-like peptide 1 (GLP-1). May also play a role in bone homeostasis; receptor signaling activates pathways that inhibit osteoclast differentiation. Ligand binding leads to a conformation change that triggers signaling via G-proteins that activate phospholipase C, leading to an increase of the intracellular calcium concentration. Seems to act through a G(q) and G(i)-mediated pathway. Mediates the anti-inflammatory effects of omega-3 polyunsaturated fatty acids (PUFAs) via inhibition of NLRP3 inflammasome activation.</text>
</comment>
<evidence type="ECO:0000313" key="18">
    <source>
        <dbReference type="Proteomes" id="UP001176940"/>
    </source>
</evidence>
<gene>
    <name evidence="17" type="ORF">RIMI_LOCUS19243365</name>
</gene>
<evidence type="ECO:0000256" key="14">
    <source>
        <dbReference type="RuleBase" id="RU000688"/>
    </source>
</evidence>
<feature type="transmembrane region" description="Helical" evidence="15">
    <location>
        <begin position="137"/>
        <end position="158"/>
    </location>
</feature>
<organism evidence="17 18">
    <name type="scientific">Ranitomeya imitator</name>
    <name type="common">mimic poison frog</name>
    <dbReference type="NCBI Taxonomy" id="111125"/>
    <lineage>
        <taxon>Eukaryota</taxon>
        <taxon>Metazoa</taxon>
        <taxon>Chordata</taxon>
        <taxon>Craniata</taxon>
        <taxon>Vertebrata</taxon>
        <taxon>Euteleostomi</taxon>
        <taxon>Amphibia</taxon>
        <taxon>Batrachia</taxon>
        <taxon>Anura</taxon>
        <taxon>Neobatrachia</taxon>
        <taxon>Hyloidea</taxon>
        <taxon>Dendrobatidae</taxon>
        <taxon>Dendrobatinae</taxon>
        <taxon>Ranitomeya</taxon>
    </lineage>
</organism>
<feature type="transmembrane region" description="Helical" evidence="15">
    <location>
        <begin position="271"/>
        <end position="290"/>
    </location>
</feature>
<sequence>MRRPDIPTHVVKIVHNAHQGLSKRDMASNLNSSQFYIEKVKRHSLLLFQALRGSQVVPQNNQLVLAVYIFTFLTGLPSNLLAFYAFQAKVRKKPTPVDILLLNLTISDLVLLLFLPLKMREAAAGMVWDMPFFLCPITVFFYYSSIYISTLFLMAVSVERYLGVAFPIKYKLHRKPSYAILASIIFWFLACAHCSIVYVVQYSIPHNVMATNQTKCYEQFSKEQLKILLPVRLELGVVLFFIPVIITLFCYINFVRILLSLPNIQKKRKQRAIGLALATLANFCICFAPYNVSHIVGFIQNESPSWRVNALLLSTFNAALDPIVFYYTSTTVKKTFFNFAGNIFVKLRNLWPCKKLCSPLDDAPFRRESNTERSST</sequence>
<dbReference type="InterPro" id="IPR013312">
    <property type="entry name" value="GPR40-rel_orph"/>
</dbReference>
<evidence type="ECO:0000256" key="13">
    <source>
        <dbReference type="ARBA" id="ARBA00045206"/>
    </source>
</evidence>
<protein>
    <recommendedName>
        <fullName evidence="2">Free fatty acid receptor 1</fullName>
    </recommendedName>
    <alternativeName>
        <fullName evidence="12">G-protein coupled receptor 40</fullName>
    </alternativeName>
</protein>
<name>A0ABN9MFY3_9NEOB</name>
<feature type="transmembrane region" description="Helical" evidence="15">
    <location>
        <begin position="310"/>
        <end position="328"/>
    </location>
</feature>
<evidence type="ECO:0000256" key="10">
    <source>
        <dbReference type="ARBA" id="ARBA00023180"/>
    </source>
</evidence>
<keyword evidence="3" id="KW-1003">Cell membrane</keyword>
<keyword evidence="9 14" id="KW-0675">Receptor</keyword>
<dbReference type="InterPro" id="IPR013313">
    <property type="entry name" value="GPR40_recept_FA"/>
</dbReference>
<accession>A0ABN9MFY3</accession>
<dbReference type="PROSITE" id="PS00237">
    <property type="entry name" value="G_PROTEIN_RECEP_F1_1"/>
    <property type="match status" value="1"/>
</dbReference>